<dbReference type="CDD" id="cd00038">
    <property type="entry name" value="CAP_ED"/>
    <property type="match status" value="2"/>
</dbReference>
<feature type="compositionally biased region" description="Polar residues" evidence="4">
    <location>
        <begin position="736"/>
        <end position="774"/>
    </location>
</feature>
<dbReference type="OMA" id="MFGVHIR"/>
<sequence length="784" mass="88441">MAHIYERVVQLISQDPSTRHARDIESLIPWFQNMSGLFKSQKTDVVKDIVRNCEFRSVPADNIIIKQGDTGDCFYIILSGSVSIYINQTLEEQGNIQNPNDLAKAKRKAKHRANRSRTNSLIPPPSRGRSKSLAKSTTTLRSPSPKPRPKGPEKRDRKTGETNKDVSEDLKNNAGARNRARTTLLPPSESQELQPGGSTRESRSHSWVPPTYSEKEASFFSKKDEEEEETETGSSSDEDQMKTDSSGKLDRTMFGVHIRELGPGKSFGELALVQTNLIRSASVIADQPTGLIVVDRDLYNRSLKAAQQQEFAGKKQFVNTFPLFSHWTPRQRNVMAMSLTRVRYQYGNSIVRQGDKVRGLIFITSGRAVVSIDPIQHIEQYPNMCSQEDVRYAKEVRLCKRSRASFPGSSDYWLQDLHKPGPNNPRRREGYAAAEKEVNMRSVQLCAIGTNDYIGDISVLLHLPTYVATVTCLEPLEALELDLNNFERQVFKKSHSTYVTMREIAELRLGARVNRLQEEQVYSPVFETMLGKFQELNTSPAMKAALRRKQAEEEDLMVSLFTPSWHIYREKQRLFLRRRQREKRLQEMRMQQMAHAASLGMQLRLQSTNMLSELKETEGSNLQSHRTHEDALPASLRNNAIPTYSLQPVKAITPLVGRQRSMSDRYDRYYLPSHSVGALPRAPLISTDSSPLMNGLSENKDTKGGGDAGKEMGEGSGPPGDSVWGKDLRRPRFKSWSGQIGRQDSGDNNTLPKLPEQQASDSQQRRLQPQQANSLLPLGIGTAQ</sequence>
<feature type="domain" description="Cyclic nucleotide-binding" evidence="5">
    <location>
        <begin position="431"/>
        <end position="488"/>
    </location>
</feature>
<dbReference type="GO" id="GO:0005952">
    <property type="term" value="C:cAMP-dependent protein kinase complex"/>
    <property type="evidence" value="ECO:0007669"/>
    <property type="project" value="InterPro"/>
</dbReference>
<dbReference type="PROSITE" id="PS00888">
    <property type="entry name" value="CNMP_BINDING_1"/>
    <property type="match status" value="1"/>
</dbReference>
<dbReference type="InterPro" id="IPR050503">
    <property type="entry name" value="cAMP-dep_PK_reg_su-like"/>
</dbReference>
<evidence type="ECO:0000256" key="3">
    <source>
        <dbReference type="ARBA" id="ARBA00023149"/>
    </source>
</evidence>
<dbReference type="InterPro" id="IPR000595">
    <property type="entry name" value="cNMP-bd_dom"/>
</dbReference>
<dbReference type="PANTHER" id="PTHR11635">
    <property type="entry name" value="CAMP-DEPENDENT PROTEIN KINASE REGULATORY CHAIN"/>
    <property type="match status" value="1"/>
</dbReference>
<organism evidence="6 7">
    <name type="scientific">Patiria miniata</name>
    <name type="common">Bat star</name>
    <name type="synonym">Asterina miniata</name>
    <dbReference type="NCBI Taxonomy" id="46514"/>
    <lineage>
        <taxon>Eukaryota</taxon>
        <taxon>Metazoa</taxon>
        <taxon>Echinodermata</taxon>
        <taxon>Eleutherozoa</taxon>
        <taxon>Asterozoa</taxon>
        <taxon>Asteroidea</taxon>
        <taxon>Valvatacea</taxon>
        <taxon>Valvatida</taxon>
        <taxon>Asterinidae</taxon>
        <taxon>Patiria</taxon>
    </lineage>
</organism>
<dbReference type="RefSeq" id="XP_038054399.1">
    <property type="nucleotide sequence ID" value="XM_038198471.1"/>
</dbReference>
<dbReference type="GO" id="GO:0030552">
    <property type="term" value="F:cAMP binding"/>
    <property type="evidence" value="ECO:0007669"/>
    <property type="project" value="UniProtKB-KW"/>
</dbReference>
<dbReference type="InterPro" id="IPR018488">
    <property type="entry name" value="cNMP-bd_CS"/>
</dbReference>
<evidence type="ECO:0000313" key="6">
    <source>
        <dbReference type="EnsemblMetazoa" id="XP_038054399.1"/>
    </source>
</evidence>
<keyword evidence="3" id="KW-0114">cAMP</keyword>
<dbReference type="GeneID" id="119726683"/>
<dbReference type="PANTHER" id="PTHR11635:SF152">
    <property type="entry name" value="CAMP-DEPENDENT PROTEIN KINASE TYPE I REGULATORY SUBUNIT-RELATED"/>
    <property type="match status" value="1"/>
</dbReference>
<dbReference type="PROSITE" id="PS00889">
    <property type="entry name" value="CNMP_BINDING_2"/>
    <property type="match status" value="1"/>
</dbReference>
<feature type="compositionally biased region" description="Basic and acidic residues" evidence="4">
    <location>
        <begin position="213"/>
        <end position="224"/>
    </location>
</feature>
<comment type="similarity">
    <text evidence="1">Belongs to the cAMP-dependent kinase regulatory chain family.</text>
</comment>
<feature type="region of interest" description="Disordered" evidence="4">
    <location>
        <begin position="679"/>
        <end position="784"/>
    </location>
</feature>
<feature type="compositionally biased region" description="Basic and acidic residues" evidence="4">
    <location>
        <begin position="698"/>
        <end position="713"/>
    </location>
</feature>
<evidence type="ECO:0000256" key="2">
    <source>
        <dbReference type="ARBA" id="ARBA00022566"/>
    </source>
</evidence>
<dbReference type="Proteomes" id="UP000887568">
    <property type="component" value="Unplaced"/>
</dbReference>
<feature type="compositionally biased region" description="Basic and acidic residues" evidence="4">
    <location>
        <begin position="239"/>
        <end position="248"/>
    </location>
</feature>
<proteinExistence type="inferred from homology"/>
<dbReference type="InterPro" id="IPR014710">
    <property type="entry name" value="RmlC-like_jellyroll"/>
</dbReference>
<evidence type="ECO:0000256" key="1">
    <source>
        <dbReference type="ARBA" id="ARBA00005753"/>
    </source>
</evidence>
<dbReference type="Pfam" id="PF00027">
    <property type="entry name" value="cNMP_binding"/>
    <property type="match status" value="1"/>
</dbReference>
<feature type="compositionally biased region" description="Polar residues" evidence="4">
    <location>
        <begin position="188"/>
        <end position="199"/>
    </location>
</feature>
<dbReference type="GO" id="GO:0005829">
    <property type="term" value="C:cytosol"/>
    <property type="evidence" value="ECO:0007669"/>
    <property type="project" value="TreeGrafter"/>
</dbReference>
<dbReference type="PRINTS" id="PR00103">
    <property type="entry name" value="CAMPKINASE"/>
</dbReference>
<feature type="domain" description="Cyclic nucleotide-binding" evidence="5">
    <location>
        <begin position="37"/>
        <end position="92"/>
    </location>
</feature>
<dbReference type="OrthoDB" id="2021138at2759"/>
<feature type="domain" description="Cyclic nucleotide-binding" evidence="5">
    <location>
        <begin position="246"/>
        <end position="303"/>
    </location>
</feature>
<dbReference type="PROSITE" id="PS50042">
    <property type="entry name" value="CNMP_BINDING_3"/>
    <property type="match status" value="4"/>
</dbReference>
<dbReference type="AlphaFoldDB" id="A0A913ZSL3"/>
<name>A0A913ZSL3_PATMI</name>
<keyword evidence="2" id="KW-0547">Nucleotide-binding</keyword>
<evidence type="ECO:0000313" key="7">
    <source>
        <dbReference type="Proteomes" id="UP000887568"/>
    </source>
</evidence>
<evidence type="ECO:0000259" key="5">
    <source>
        <dbReference type="PROSITE" id="PS50042"/>
    </source>
</evidence>
<keyword evidence="7" id="KW-1185">Reference proteome</keyword>
<reference evidence="6" key="1">
    <citation type="submission" date="2022-11" db="UniProtKB">
        <authorList>
            <consortium name="EnsemblMetazoa"/>
        </authorList>
    </citation>
    <scope>IDENTIFICATION</scope>
</reference>
<keyword evidence="2" id="KW-0116">cAMP-binding</keyword>
<dbReference type="SUPFAM" id="SSF51206">
    <property type="entry name" value="cAMP-binding domain-like"/>
    <property type="match status" value="2"/>
</dbReference>
<dbReference type="EnsemblMetazoa" id="XM_038198471.1">
    <property type="protein sequence ID" value="XP_038054399.1"/>
    <property type="gene ID" value="LOC119726683"/>
</dbReference>
<protein>
    <recommendedName>
        <fullName evidence="5">Cyclic nucleotide-binding domain-containing protein</fullName>
    </recommendedName>
</protein>
<evidence type="ECO:0000256" key="4">
    <source>
        <dbReference type="SAM" id="MobiDB-lite"/>
    </source>
</evidence>
<dbReference type="GO" id="GO:0004862">
    <property type="term" value="F:cAMP-dependent protein kinase inhibitor activity"/>
    <property type="evidence" value="ECO:0007669"/>
    <property type="project" value="TreeGrafter"/>
</dbReference>
<feature type="domain" description="Cyclic nucleotide-binding" evidence="5">
    <location>
        <begin position="323"/>
        <end position="370"/>
    </location>
</feature>
<dbReference type="GO" id="GO:0034236">
    <property type="term" value="F:protein kinase A catalytic subunit binding"/>
    <property type="evidence" value="ECO:0007669"/>
    <property type="project" value="TreeGrafter"/>
</dbReference>
<feature type="compositionally biased region" description="Basic residues" evidence="4">
    <location>
        <begin position="105"/>
        <end position="115"/>
    </location>
</feature>
<dbReference type="Gene3D" id="2.60.120.10">
    <property type="entry name" value="Jelly Rolls"/>
    <property type="match status" value="2"/>
</dbReference>
<feature type="compositionally biased region" description="Basic and acidic residues" evidence="4">
    <location>
        <begin position="150"/>
        <end position="171"/>
    </location>
</feature>
<accession>A0A913ZSL3</accession>
<feature type="region of interest" description="Disordered" evidence="4">
    <location>
        <begin position="100"/>
        <end position="248"/>
    </location>
</feature>
<dbReference type="InterPro" id="IPR018490">
    <property type="entry name" value="cNMP-bd_dom_sf"/>
</dbReference>